<dbReference type="CDD" id="cd02249">
    <property type="entry name" value="ZZ"/>
    <property type="match status" value="1"/>
</dbReference>
<dbReference type="Gene3D" id="2.60.120.650">
    <property type="entry name" value="Cupin"/>
    <property type="match status" value="1"/>
</dbReference>
<dbReference type="Proteomes" id="UP000823405">
    <property type="component" value="Unassembled WGS sequence"/>
</dbReference>
<feature type="compositionally biased region" description="Basic residues" evidence="4">
    <location>
        <begin position="887"/>
        <end position="896"/>
    </location>
</feature>
<dbReference type="Pfam" id="PF02373">
    <property type="entry name" value="JmjC"/>
    <property type="match status" value="1"/>
</dbReference>
<keyword evidence="2" id="KW-0863">Zinc-finger</keyword>
<feature type="compositionally biased region" description="Basic and acidic residues" evidence="4">
    <location>
        <begin position="817"/>
        <end position="846"/>
    </location>
</feature>
<keyword evidence="7" id="KW-1185">Reference proteome</keyword>
<comment type="caution">
    <text evidence="6">The sequence shown here is derived from an EMBL/GenBank/DDBJ whole genome shotgun (WGS) entry which is preliminary data.</text>
</comment>
<organism evidence="6 7">
    <name type="scientific">Linnemannia gamsii</name>
    <dbReference type="NCBI Taxonomy" id="64522"/>
    <lineage>
        <taxon>Eukaryota</taxon>
        <taxon>Fungi</taxon>
        <taxon>Fungi incertae sedis</taxon>
        <taxon>Mucoromycota</taxon>
        <taxon>Mortierellomycotina</taxon>
        <taxon>Mortierellomycetes</taxon>
        <taxon>Mortierellales</taxon>
        <taxon>Mortierellaceae</taxon>
        <taxon>Linnemannia</taxon>
    </lineage>
</organism>
<feature type="region of interest" description="Disordered" evidence="4">
    <location>
        <begin position="691"/>
        <end position="752"/>
    </location>
</feature>
<sequence length="1335" mass="149453">MQLALRPEGQVQTSVDPGPMVYESIMARGYPFVPVKRVNVNDPGVNLEYEVQSRCVDNGEPVVLEGFHLQEKWDADLFTFPYLQANLGDENNLNTELAAENLMVYIGQAGTWTPAHIDQCGAIGHNIMTWANSDSSSIWFMIRSNDRKKAEELWSSFGQPLDYEGYFAGLDELQNAKFPVYVVQQKIGDFVMVPSQCVHQVVNLGKATIKVSWNRLTPNCLKAAMTSVLPRYRQIGRPEGYRIKVIIASTLKAWTDKLETQEDDFGMPKDNFSKAFKEVLELYKGIVEEDWVDLHAVGLGCEPFERPKRLKESQHSQPAICDFCRADIWNRQFQCRECVDEVDAYDLCARCYSLGRGCEHREDLMDFVENFSMESCRLAYCRALAAWNQSTALSGCPSHEPIADAWLKKLKNTTQMSAECSSCPLSFCELCLYKYYDALWTDIAGKQSDDYRNYGGVCDDLGSSEQENVALGEDIWIERPQIAHGSHISKRTKPRSKRADAMSGTSAFQRRRSLTPDSRPTGTKKGKRSRSTVDDDDDEEWKAEPKVIRGPLTKRNKLNAAHADDLPESRMPRYYTRTLITKSQAANSRKIRTRSFRPRTTSEALFAATLGEEEEFVRAFAVKAGLTRTLASLNTLHLVAGMNAYDVFEMDKRCASLDPSLRANFRADLLEKKHQARFEEGVVVAVEAVGAKQSQKQPKEKTETTRKDFASEAGHHLQSDEEAREEIPRRNRNQKRFKEKGETIPEDAAGEAAHQLYSNEEAYRDALNKKRLQNRLKKKGEMTHEDGTGEPVHHLHSDEEATEDAPSKKRLQKRLKEKGETTHEDVAGKIRHHLLSDEEAREDTLNKKRPQKRLKEETTPKGTMDKARHHLQSGEEAHEGIPNGKQLQKRLKNKGRARGDNASEDRHQSQSDEGQEENARETNMDGKRLQKRTKDKEEETREVVADDDRGRDIPLASVKRKGAVSSQHPSRTRKLNGHKEPLRRSSSPGASHSHGHEEEDSSSLPVPSSRSKRGQTGTTTTLSKSEAKPKSLESEKKAAVPRRTMAGSKKQSGFLRGPPDIPNHSFTKAERQNDTETKAETDIGAARSEKANNALGSNRNVSRRTINDDNNDDDEGKEVELEAGVSQVTLFEPDAEDSSTAYTLTNQASPTSPASPTTPTDPIHPPRSNAKEDKTFQEANTSVEVVTMGHKTAEYAEGAFQKSNEVFKETNSTFQEASSTTRKTTIIIQETTPSPRIQMTWAQIEQKPQVSGELANAIITANDVADSTMSATAVDGPNSSVSRHDDDAMATPAASKAGGRSHRSRVEVSGVSSSFCMVNTEEPTIGRRRRTNSRM</sequence>
<dbReference type="Gene3D" id="3.30.60.90">
    <property type="match status" value="1"/>
</dbReference>
<evidence type="ECO:0000256" key="2">
    <source>
        <dbReference type="ARBA" id="ARBA00022771"/>
    </source>
</evidence>
<feature type="compositionally biased region" description="Polar residues" evidence="4">
    <location>
        <begin position="1138"/>
        <end position="1147"/>
    </location>
</feature>
<evidence type="ECO:0000256" key="1">
    <source>
        <dbReference type="ARBA" id="ARBA00022723"/>
    </source>
</evidence>
<accession>A0A9P6RKR1</accession>
<feature type="region of interest" description="Disordered" evidence="4">
    <location>
        <begin position="483"/>
        <end position="565"/>
    </location>
</feature>
<feature type="compositionally biased region" description="Polar residues" evidence="4">
    <location>
        <begin position="1094"/>
        <end position="1104"/>
    </location>
</feature>
<feature type="compositionally biased region" description="Polar residues" evidence="4">
    <location>
        <begin position="1270"/>
        <end position="1281"/>
    </location>
</feature>
<feature type="compositionally biased region" description="Basic and acidic residues" evidence="4">
    <location>
        <begin position="897"/>
        <end position="910"/>
    </location>
</feature>
<name>A0A9P6RKR1_9FUNG</name>
<keyword evidence="1" id="KW-0479">Metal-binding</keyword>
<feature type="domain" description="JmjC" evidence="5">
    <location>
        <begin position="67"/>
        <end position="232"/>
    </location>
</feature>
<feature type="region of interest" description="Disordered" evidence="4">
    <location>
        <begin position="780"/>
        <end position="1181"/>
    </location>
</feature>
<reference evidence="6" key="1">
    <citation type="journal article" date="2020" name="Fungal Divers.">
        <title>Resolving the Mortierellaceae phylogeny through synthesis of multi-gene phylogenetics and phylogenomics.</title>
        <authorList>
            <person name="Vandepol N."/>
            <person name="Liber J."/>
            <person name="Desiro A."/>
            <person name="Na H."/>
            <person name="Kennedy M."/>
            <person name="Barry K."/>
            <person name="Grigoriev I.V."/>
            <person name="Miller A.N."/>
            <person name="O'Donnell K."/>
            <person name="Stajich J.E."/>
            <person name="Bonito G."/>
        </authorList>
    </citation>
    <scope>NUCLEOTIDE SEQUENCE</scope>
    <source>
        <strain evidence="6">NVP60</strain>
    </source>
</reference>
<feature type="compositionally biased region" description="Basic and acidic residues" evidence="4">
    <location>
        <begin position="1025"/>
        <end position="1038"/>
    </location>
</feature>
<feature type="region of interest" description="Disordered" evidence="4">
    <location>
        <begin position="1270"/>
        <end position="1310"/>
    </location>
</feature>
<evidence type="ECO:0000313" key="7">
    <source>
        <dbReference type="Proteomes" id="UP000823405"/>
    </source>
</evidence>
<protein>
    <recommendedName>
        <fullName evidence="5">JmjC domain-containing protein</fullName>
    </recommendedName>
</protein>
<gene>
    <name evidence="6" type="ORF">BGZ97_011839</name>
</gene>
<evidence type="ECO:0000256" key="3">
    <source>
        <dbReference type="ARBA" id="ARBA00022833"/>
    </source>
</evidence>
<evidence type="ECO:0000259" key="5">
    <source>
        <dbReference type="PROSITE" id="PS51184"/>
    </source>
</evidence>
<dbReference type="GO" id="GO:0008270">
    <property type="term" value="F:zinc ion binding"/>
    <property type="evidence" value="ECO:0007669"/>
    <property type="project" value="UniProtKB-KW"/>
</dbReference>
<feature type="compositionally biased region" description="Basic and acidic residues" evidence="4">
    <location>
        <begin position="1067"/>
        <end position="1081"/>
    </location>
</feature>
<dbReference type="InterPro" id="IPR003347">
    <property type="entry name" value="JmjC_dom"/>
</dbReference>
<dbReference type="OrthoDB" id="298344at2759"/>
<feature type="compositionally biased region" description="Basic and acidic residues" evidence="4">
    <location>
        <begin position="697"/>
        <end position="729"/>
    </location>
</feature>
<proteinExistence type="predicted"/>
<evidence type="ECO:0000313" key="6">
    <source>
        <dbReference type="EMBL" id="KAG0321225.1"/>
    </source>
</evidence>
<dbReference type="SMART" id="SM00558">
    <property type="entry name" value="JmjC"/>
    <property type="match status" value="1"/>
</dbReference>
<feature type="compositionally biased region" description="Basic residues" evidence="4">
    <location>
        <begin position="487"/>
        <end position="496"/>
    </location>
</feature>
<feature type="compositionally biased region" description="Low complexity" evidence="4">
    <location>
        <begin position="1148"/>
        <end position="1160"/>
    </location>
</feature>
<feature type="compositionally biased region" description="Basic and acidic residues" evidence="4">
    <location>
        <begin position="853"/>
        <end position="879"/>
    </location>
</feature>
<dbReference type="InterPro" id="IPR043145">
    <property type="entry name" value="Znf_ZZ_sf"/>
</dbReference>
<feature type="compositionally biased region" description="Basic and acidic residues" evidence="4">
    <location>
        <begin position="780"/>
        <end position="799"/>
    </location>
</feature>
<dbReference type="EMBL" id="JAAAIN010000071">
    <property type="protein sequence ID" value="KAG0321225.1"/>
    <property type="molecule type" value="Genomic_DNA"/>
</dbReference>
<dbReference type="SUPFAM" id="SSF57850">
    <property type="entry name" value="RING/U-box"/>
    <property type="match status" value="1"/>
</dbReference>
<feature type="compositionally biased region" description="Polar residues" evidence="4">
    <location>
        <begin position="1014"/>
        <end position="1024"/>
    </location>
</feature>
<keyword evidence="3" id="KW-0862">Zinc</keyword>
<feature type="compositionally biased region" description="Basic and acidic residues" evidence="4">
    <location>
        <begin position="917"/>
        <end position="952"/>
    </location>
</feature>
<evidence type="ECO:0000256" key="4">
    <source>
        <dbReference type="SAM" id="MobiDB-lite"/>
    </source>
</evidence>
<dbReference type="PROSITE" id="PS51184">
    <property type="entry name" value="JMJC"/>
    <property type="match status" value="1"/>
</dbReference>
<dbReference type="SUPFAM" id="SSF51197">
    <property type="entry name" value="Clavaminate synthase-like"/>
    <property type="match status" value="1"/>
</dbReference>